<evidence type="ECO:0008006" key="2">
    <source>
        <dbReference type="Google" id="ProtNLM"/>
    </source>
</evidence>
<dbReference type="AlphaFoldDB" id="X1P6T9"/>
<dbReference type="EMBL" id="BARV01034931">
    <property type="protein sequence ID" value="GAI52002.1"/>
    <property type="molecule type" value="Genomic_DNA"/>
</dbReference>
<protein>
    <recommendedName>
        <fullName evidence="2">Capsule polysaccharide biosynthesis protein</fullName>
    </recommendedName>
</protein>
<accession>X1P6T9</accession>
<proteinExistence type="predicted"/>
<evidence type="ECO:0000313" key="1">
    <source>
        <dbReference type="EMBL" id="GAI52002.1"/>
    </source>
</evidence>
<sequence>PFPYKLYVKEHPSAIGTKPGYFYKKIKEIPNTVLVPPYESVENLIKKSQGLVVLTSTMGMEAVLASKPVYALGDVFYDYHPLCRNIDSFKELRQRIQKDLVQKPVLENLENINIRFFVSYFKNTVAGSIIAAGSNNDTNNYKAIYKDIVKIFFKNKDQTKTL</sequence>
<dbReference type="Pfam" id="PF05159">
    <property type="entry name" value="Capsule_synth"/>
    <property type="match status" value="1"/>
</dbReference>
<organism evidence="1">
    <name type="scientific">marine sediment metagenome</name>
    <dbReference type="NCBI Taxonomy" id="412755"/>
    <lineage>
        <taxon>unclassified sequences</taxon>
        <taxon>metagenomes</taxon>
        <taxon>ecological metagenomes</taxon>
    </lineage>
</organism>
<name>X1P6T9_9ZZZZ</name>
<dbReference type="GO" id="GO:0015774">
    <property type="term" value="P:polysaccharide transport"/>
    <property type="evidence" value="ECO:0007669"/>
    <property type="project" value="InterPro"/>
</dbReference>
<comment type="caution">
    <text evidence="1">The sequence shown here is derived from an EMBL/GenBank/DDBJ whole genome shotgun (WGS) entry which is preliminary data.</text>
</comment>
<feature type="non-terminal residue" evidence="1">
    <location>
        <position position="1"/>
    </location>
</feature>
<dbReference type="GO" id="GO:0000271">
    <property type="term" value="P:polysaccharide biosynthetic process"/>
    <property type="evidence" value="ECO:0007669"/>
    <property type="project" value="InterPro"/>
</dbReference>
<dbReference type="InterPro" id="IPR007833">
    <property type="entry name" value="Capsule_polysaccharide_synth"/>
</dbReference>
<reference evidence="1" key="1">
    <citation type="journal article" date="2014" name="Front. Microbiol.">
        <title>High frequency of phylogenetically diverse reductive dehalogenase-homologous genes in deep subseafloor sedimentary metagenomes.</title>
        <authorList>
            <person name="Kawai M."/>
            <person name="Futagami T."/>
            <person name="Toyoda A."/>
            <person name="Takaki Y."/>
            <person name="Nishi S."/>
            <person name="Hori S."/>
            <person name="Arai W."/>
            <person name="Tsubouchi T."/>
            <person name="Morono Y."/>
            <person name="Uchiyama I."/>
            <person name="Ito T."/>
            <person name="Fujiyama A."/>
            <person name="Inagaki F."/>
            <person name="Takami H."/>
        </authorList>
    </citation>
    <scope>NUCLEOTIDE SEQUENCE</scope>
    <source>
        <strain evidence="1">Expedition CK06-06</strain>
    </source>
</reference>
<gene>
    <name evidence="1" type="ORF">S06H3_54583</name>
</gene>